<accession>A0A8S1RE59</accession>
<reference evidence="1" key="1">
    <citation type="submission" date="2021-01" db="EMBL/GenBank/DDBJ databases">
        <authorList>
            <consortium name="Genoscope - CEA"/>
            <person name="William W."/>
        </authorList>
    </citation>
    <scope>NUCLEOTIDE SEQUENCE</scope>
</reference>
<proteinExistence type="predicted"/>
<protein>
    <recommendedName>
        <fullName evidence="3">G domain-containing protein</fullName>
    </recommendedName>
</protein>
<evidence type="ECO:0000313" key="2">
    <source>
        <dbReference type="Proteomes" id="UP000692954"/>
    </source>
</evidence>
<dbReference type="AlphaFoldDB" id="A0A8S1RE59"/>
<name>A0A8S1RE59_9CILI</name>
<evidence type="ECO:0008006" key="3">
    <source>
        <dbReference type="Google" id="ProtNLM"/>
    </source>
</evidence>
<evidence type="ECO:0000313" key="1">
    <source>
        <dbReference type="EMBL" id="CAD8125259.1"/>
    </source>
</evidence>
<comment type="caution">
    <text evidence="1">The sequence shown here is derived from an EMBL/GenBank/DDBJ whole genome shotgun (WGS) entry which is preliminary data.</text>
</comment>
<dbReference type="CDD" id="cd00882">
    <property type="entry name" value="Ras_like_GTPase"/>
    <property type="match status" value="1"/>
</dbReference>
<gene>
    <name evidence="1" type="ORF">PSON_ATCC_30995.1.T1570094</name>
</gene>
<dbReference type="OrthoDB" id="8954335at2759"/>
<keyword evidence="2" id="KW-1185">Reference proteome</keyword>
<organism evidence="1 2">
    <name type="scientific">Paramecium sonneborni</name>
    <dbReference type="NCBI Taxonomy" id="65129"/>
    <lineage>
        <taxon>Eukaryota</taxon>
        <taxon>Sar</taxon>
        <taxon>Alveolata</taxon>
        <taxon>Ciliophora</taxon>
        <taxon>Intramacronucleata</taxon>
        <taxon>Oligohymenophorea</taxon>
        <taxon>Peniculida</taxon>
        <taxon>Parameciidae</taxon>
        <taxon>Paramecium</taxon>
    </lineage>
</organism>
<sequence>MQKEETIIDILSKKFTHIEKYTNQTIKLDQKIQKAIIFVGFTREMFDEFFRSEQQQVTFDQEILCPAFNKLNEKNNIIIQKIRDKKEEIYQLNFPNLFENVQEHIDDSLIILSKILLEKVILQLNKSCKFHFVINYEHFKNQLLEQQDQIIFDTLLQIGKFKFQSYELCFVIPSVNPQQVKYLFEKKQLSKMIEKPLMFKTTTYQEITNHVKNSLDFQSREEQKEPFYGYTTQLQNNWQEELLKYINNIFFSFQQKLLRWQQQENIIKVDSNKAYFKIFLQDFSFRCRQVSINFIEISKTIIQLNQIIDKYDQTLGEILKGVKNQNTFKEFLRKEKINPSDMQIEKFQIENQNLDKIINFFITYNYNDFKDLQIIELQMFQQQLFQWVQYYDLDLEFNFYEIKKVSASITQKQPLDKAVLVLGETRVGKSTFLNVLQNPENLQIGKKLDRLIYEVKKDQVSPIKIGHNLISETQFLQQLEIGQIHYFDTPGFNDTRSEFKRISDLINIYEQMRVIKQLIIMVVIDCSEPFSFINKIKAAFNPILQMLKNKKEIPNLLLVLTKMGSNIREEIINNWEELVQDQLQIQYPFIQEIYCNNKKCLSFLKPDQKEVSENPTAYFQQIQKKVQLMITEMFQDESQVQNNLDSQFQIQEELLKYYQKCYPQIQLLIKQSIVQIKCGIEKKILNSELFEHKEQIEELIKLIKEQPIINKLNMLQVLGKLKKWAQKFEDEQLIYSSLHQTIDNIEIMIQIGKYLANTENITPVSLELFQKWLEKIVFKMNTIENTIYGVMAMAVATVSPLLVESLTLSAILGVSRVLAPRLIIRYIGNMTVDRLFLLLKNYILKRLCNSMIGEEI</sequence>
<dbReference type="EMBL" id="CAJJDN010000157">
    <property type="protein sequence ID" value="CAD8125259.1"/>
    <property type="molecule type" value="Genomic_DNA"/>
</dbReference>
<dbReference type="Proteomes" id="UP000692954">
    <property type="component" value="Unassembled WGS sequence"/>
</dbReference>